<reference evidence="2" key="1">
    <citation type="submission" date="2014-09" db="EMBL/GenBank/DDBJ databases">
        <authorList>
            <person name="Magalhaes I.L.F."/>
            <person name="Oliveira U."/>
            <person name="Santos F.R."/>
            <person name="Vidigal T.H.D.A."/>
            <person name="Brescovit A.D."/>
            <person name="Santos A.J."/>
        </authorList>
    </citation>
    <scope>NUCLEOTIDE SEQUENCE</scope>
    <source>
        <tissue evidence="2">Shoot tissue taken approximately 20 cm above the soil surface</tissue>
    </source>
</reference>
<dbReference type="AlphaFoldDB" id="A0A0A9CDU4"/>
<accession>A0A0A9CDU4</accession>
<feature type="region of interest" description="Disordered" evidence="1">
    <location>
        <begin position="1"/>
        <end position="34"/>
    </location>
</feature>
<proteinExistence type="predicted"/>
<name>A0A0A9CDU4_ARUDO</name>
<organism evidence="2">
    <name type="scientific">Arundo donax</name>
    <name type="common">Giant reed</name>
    <name type="synonym">Donax arundinaceus</name>
    <dbReference type="NCBI Taxonomy" id="35708"/>
    <lineage>
        <taxon>Eukaryota</taxon>
        <taxon>Viridiplantae</taxon>
        <taxon>Streptophyta</taxon>
        <taxon>Embryophyta</taxon>
        <taxon>Tracheophyta</taxon>
        <taxon>Spermatophyta</taxon>
        <taxon>Magnoliopsida</taxon>
        <taxon>Liliopsida</taxon>
        <taxon>Poales</taxon>
        <taxon>Poaceae</taxon>
        <taxon>PACMAD clade</taxon>
        <taxon>Arundinoideae</taxon>
        <taxon>Arundineae</taxon>
        <taxon>Arundo</taxon>
    </lineage>
</organism>
<dbReference type="EMBL" id="GBRH01223391">
    <property type="protein sequence ID" value="JAD74504.1"/>
    <property type="molecule type" value="Transcribed_RNA"/>
</dbReference>
<sequence>MRWGARRGFPRRRRPYGGEGRGGGTRTVDSRADG</sequence>
<evidence type="ECO:0000313" key="2">
    <source>
        <dbReference type="EMBL" id="JAD74504.1"/>
    </source>
</evidence>
<evidence type="ECO:0000256" key="1">
    <source>
        <dbReference type="SAM" id="MobiDB-lite"/>
    </source>
</evidence>
<protein>
    <submittedName>
        <fullName evidence="2">Uncharacterized protein</fullName>
    </submittedName>
</protein>
<feature type="compositionally biased region" description="Basic residues" evidence="1">
    <location>
        <begin position="1"/>
        <end position="15"/>
    </location>
</feature>
<reference evidence="2" key="2">
    <citation type="journal article" date="2015" name="Data Brief">
        <title>Shoot transcriptome of the giant reed, Arundo donax.</title>
        <authorList>
            <person name="Barrero R.A."/>
            <person name="Guerrero F.D."/>
            <person name="Moolhuijzen P."/>
            <person name="Goolsby J.A."/>
            <person name="Tidwell J."/>
            <person name="Bellgard S.E."/>
            <person name="Bellgard M.I."/>
        </authorList>
    </citation>
    <scope>NUCLEOTIDE SEQUENCE</scope>
    <source>
        <tissue evidence="2">Shoot tissue taken approximately 20 cm above the soil surface</tissue>
    </source>
</reference>